<evidence type="ECO:0000313" key="3">
    <source>
        <dbReference type="Proteomes" id="UP001232063"/>
    </source>
</evidence>
<name>A0AAE3QZY4_9BACT</name>
<feature type="domain" description="DUF4113" evidence="1">
    <location>
        <begin position="1"/>
        <end position="37"/>
    </location>
</feature>
<dbReference type="EMBL" id="JASJOU010000003">
    <property type="protein sequence ID" value="MDJ1501221.1"/>
    <property type="molecule type" value="Genomic_DNA"/>
</dbReference>
<reference evidence="2" key="1">
    <citation type="submission" date="2023-05" db="EMBL/GenBank/DDBJ databases">
        <authorList>
            <person name="Zhang X."/>
        </authorList>
    </citation>
    <scope>NUCLEOTIDE SEQUENCE</scope>
    <source>
        <strain evidence="2">BD1B2-1</strain>
    </source>
</reference>
<sequence>MIDKINARWGAGTAFLASNSTTQSWQMLSTMQSNRFTLSIPERIWI</sequence>
<protein>
    <submittedName>
        <fullName evidence="2">DUF4113 domain-containing protein</fullName>
    </submittedName>
</protein>
<organism evidence="2 3">
    <name type="scientific">Xanthocytophaga agilis</name>
    <dbReference type="NCBI Taxonomy" id="3048010"/>
    <lineage>
        <taxon>Bacteria</taxon>
        <taxon>Pseudomonadati</taxon>
        <taxon>Bacteroidota</taxon>
        <taxon>Cytophagia</taxon>
        <taxon>Cytophagales</taxon>
        <taxon>Rhodocytophagaceae</taxon>
        <taxon>Xanthocytophaga</taxon>
    </lineage>
</organism>
<dbReference type="RefSeq" id="WP_314510714.1">
    <property type="nucleotide sequence ID" value="NZ_JASJOU010000003.1"/>
</dbReference>
<keyword evidence="3" id="KW-1185">Reference proteome</keyword>
<dbReference type="Pfam" id="PF13438">
    <property type="entry name" value="DUF4113"/>
    <property type="match status" value="1"/>
</dbReference>
<evidence type="ECO:0000313" key="2">
    <source>
        <dbReference type="EMBL" id="MDJ1501221.1"/>
    </source>
</evidence>
<comment type="caution">
    <text evidence="2">The sequence shown here is derived from an EMBL/GenBank/DDBJ whole genome shotgun (WGS) entry which is preliminary data.</text>
</comment>
<evidence type="ECO:0000259" key="1">
    <source>
        <dbReference type="Pfam" id="PF13438"/>
    </source>
</evidence>
<proteinExistence type="predicted"/>
<dbReference type="AlphaFoldDB" id="A0AAE3QZY4"/>
<accession>A0AAE3QZY4</accession>
<dbReference type="Proteomes" id="UP001232063">
    <property type="component" value="Unassembled WGS sequence"/>
</dbReference>
<gene>
    <name evidence="2" type="ORF">QNI22_11205</name>
</gene>
<dbReference type="InterPro" id="IPR025188">
    <property type="entry name" value="DUF4113"/>
</dbReference>